<dbReference type="AlphaFoldDB" id="A0A1I7XZK0"/>
<name>A0A1I7XZK0_9BILA</name>
<dbReference type="Proteomes" id="UP000095287">
    <property type="component" value="Unplaced"/>
</dbReference>
<dbReference type="WBParaSite" id="L893_g11118.t1">
    <property type="protein sequence ID" value="L893_g11118.t1"/>
    <property type="gene ID" value="L893_g11118"/>
</dbReference>
<reference evidence="2" key="1">
    <citation type="submission" date="2016-11" db="UniProtKB">
        <authorList>
            <consortium name="WormBaseParasite"/>
        </authorList>
    </citation>
    <scope>IDENTIFICATION</scope>
</reference>
<accession>A0A1I7XZK0</accession>
<evidence type="ECO:0000313" key="1">
    <source>
        <dbReference type="Proteomes" id="UP000095287"/>
    </source>
</evidence>
<protein>
    <submittedName>
        <fullName evidence="2">HECW1_helix domain-containing protein</fullName>
    </submittedName>
</protein>
<organism evidence="1 2">
    <name type="scientific">Steinernema glaseri</name>
    <dbReference type="NCBI Taxonomy" id="37863"/>
    <lineage>
        <taxon>Eukaryota</taxon>
        <taxon>Metazoa</taxon>
        <taxon>Ecdysozoa</taxon>
        <taxon>Nematoda</taxon>
        <taxon>Chromadorea</taxon>
        <taxon>Rhabditida</taxon>
        <taxon>Tylenchina</taxon>
        <taxon>Panagrolaimomorpha</taxon>
        <taxon>Strongyloidoidea</taxon>
        <taxon>Steinernematidae</taxon>
        <taxon>Steinernema</taxon>
    </lineage>
</organism>
<sequence>MIDRCEVCDDWNVGKKTGEWSGSASIYGGTDIRLMLSGVPIPVKFYRIYASPVKPILTHLGAQRKMLSSFDQTRKMEISSHRGMMPSLAILSPGNPLVTTVWECGDDERNTRTLAVTRCEISNTARSSRQ</sequence>
<proteinExistence type="predicted"/>
<evidence type="ECO:0000313" key="2">
    <source>
        <dbReference type="WBParaSite" id="L893_g11118.t1"/>
    </source>
</evidence>
<keyword evidence="1" id="KW-1185">Reference proteome</keyword>